<evidence type="ECO:0000313" key="3">
    <source>
        <dbReference type="Proteomes" id="UP000708208"/>
    </source>
</evidence>
<dbReference type="AlphaFoldDB" id="A0A8J2LCH0"/>
<proteinExistence type="predicted"/>
<evidence type="ECO:0000313" key="2">
    <source>
        <dbReference type="EMBL" id="CAG7832967.1"/>
    </source>
</evidence>
<accession>A0A8J2LCH0</accession>
<comment type="caution">
    <text evidence="2">The sequence shown here is derived from an EMBL/GenBank/DDBJ whole genome shotgun (WGS) entry which is preliminary data.</text>
</comment>
<reference evidence="2" key="1">
    <citation type="submission" date="2021-06" db="EMBL/GenBank/DDBJ databases">
        <authorList>
            <person name="Hodson N. C."/>
            <person name="Mongue J. A."/>
            <person name="Jaron S. K."/>
        </authorList>
    </citation>
    <scope>NUCLEOTIDE SEQUENCE</scope>
</reference>
<protein>
    <submittedName>
        <fullName evidence="2">Uncharacterized protein</fullName>
    </submittedName>
</protein>
<name>A0A8J2LCH0_9HEXA</name>
<feature type="region of interest" description="Disordered" evidence="1">
    <location>
        <begin position="30"/>
        <end position="55"/>
    </location>
</feature>
<organism evidence="2 3">
    <name type="scientific">Allacma fusca</name>
    <dbReference type="NCBI Taxonomy" id="39272"/>
    <lineage>
        <taxon>Eukaryota</taxon>
        <taxon>Metazoa</taxon>
        <taxon>Ecdysozoa</taxon>
        <taxon>Arthropoda</taxon>
        <taxon>Hexapoda</taxon>
        <taxon>Collembola</taxon>
        <taxon>Symphypleona</taxon>
        <taxon>Sminthuridae</taxon>
        <taxon>Allacma</taxon>
    </lineage>
</organism>
<dbReference type="EMBL" id="CAJVCH010567837">
    <property type="protein sequence ID" value="CAG7832967.1"/>
    <property type="molecule type" value="Genomic_DNA"/>
</dbReference>
<feature type="compositionally biased region" description="Basic and acidic residues" evidence="1">
    <location>
        <begin position="46"/>
        <end position="55"/>
    </location>
</feature>
<gene>
    <name evidence="2" type="ORF">AFUS01_LOCUS42620</name>
</gene>
<keyword evidence="3" id="KW-1185">Reference proteome</keyword>
<evidence type="ECO:0000256" key="1">
    <source>
        <dbReference type="SAM" id="MobiDB-lite"/>
    </source>
</evidence>
<dbReference type="Proteomes" id="UP000708208">
    <property type="component" value="Unassembled WGS sequence"/>
</dbReference>
<sequence length="113" mass="13095">MGSIDFDNNEVSKESLKNKTNTFGSINEAFEDDEGNLEVKSSSKVTMEHNNDIHSRERSLSQIIETYITERRRSSAEMIRQSRVYKRFSRALSTNFTVQPFETYKLEGMTETV</sequence>